<evidence type="ECO:0000313" key="3">
    <source>
        <dbReference type="EMBL" id="TFJ82705.1"/>
    </source>
</evidence>
<gene>
    <name evidence="3" type="ORF">NSK_006129</name>
</gene>
<name>A0A4D9CZ96_9STRA</name>
<keyword evidence="4" id="KW-1185">Reference proteome</keyword>
<feature type="coiled-coil region" evidence="1">
    <location>
        <begin position="21"/>
        <end position="48"/>
    </location>
</feature>
<evidence type="ECO:0000256" key="2">
    <source>
        <dbReference type="SAM" id="MobiDB-lite"/>
    </source>
</evidence>
<sequence>MGQSSSKATERVSVEDQKCFRRCYKNAMEEYRHTLRELQGMKEEYVRHRTSNYIPRLLCPAALQFQECLDDVSGCRRLLLQNPDSRVDSAFVQVYEICRKKAAQGVVKWSRQGGEEGRWERGGGEMEGWEGGGGKEEEGDFGGPDFVEEKEGDVWGEGQGRSK</sequence>
<organism evidence="3 4">
    <name type="scientific">Nannochloropsis salina CCMP1776</name>
    <dbReference type="NCBI Taxonomy" id="1027361"/>
    <lineage>
        <taxon>Eukaryota</taxon>
        <taxon>Sar</taxon>
        <taxon>Stramenopiles</taxon>
        <taxon>Ochrophyta</taxon>
        <taxon>Eustigmatophyceae</taxon>
        <taxon>Eustigmatales</taxon>
        <taxon>Monodopsidaceae</taxon>
        <taxon>Microchloropsis</taxon>
        <taxon>Microchloropsis salina</taxon>
    </lineage>
</organism>
<keyword evidence="1" id="KW-0175">Coiled coil</keyword>
<proteinExistence type="predicted"/>
<dbReference type="EMBL" id="SDOX01000096">
    <property type="protein sequence ID" value="TFJ82705.1"/>
    <property type="molecule type" value="Genomic_DNA"/>
</dbReference>
<accession>A0A4D9CZ96</accession>
<protein>
    <submittedName>
        <fullName evidence="3">Uncharacterized protein</fullName>
    </submittedName>
</protein>
<dbReference type="Proteomes" id="UP000355283">
    <property type="component" value="Unassembled WGS sequence"/>
</dbReference>
<evidence type="ECO:0000313" key="4">
    <source>
        <dbReference type="Proteomes" id="UP000355283"/>
    </source>
</evidence>
<feature type="compositionally biased region" description="Basic and acidic residues" evidence="2">
    <location>
        <begin position="113"/>
        <end position="124"/>
    </location>
</feature>
<feature type="region of interest" description="Disordered" evidence="2">
    <location>
        <begin position="113"/>
        <end position="163"/>
    </location>
</feature>
<dbReference type="AlphaFoldDB" id="A0A4D9CZ96"/>
<reference evidence="3 4" key="1">
    <citation type="submission" date="2019-01" db="EMBL/GenBank/DDBJ databases">
        <title>Nuclear Genome Assembly of the Microalgal Biofuel strain Nannochloropsis salina CCMP1776.</title>
        <authorList>
            <person name="Hovde B."/>
        </authorList>
    </citation>
    <scope>NUCLEOTIDE SEQUENCE [LARGE SCALE GENOMIC DNA]</scope>
    <source>
        <strain evidence="3 4">CCMP1776</strain>
    </source>
</reference>
<evidence type="ECO:0000256" key="1">
    <source>
        <dbReference type="SAM" id="Coils"/>
    </source>
</evidence>
<comment type="caution">
    <text evidence="3">The sequence shown here is derived from an EMBL/GenBank/DDBJ whole genome shotgun (WGS) entry which is preliminary data.</text>
</comment>